<evidence type="ECO:0000256" key="2">
    <source>
        <dbReference type="ARBA" id="ARBA00022707"/>
    </source>
</evidence>
<evidence type="ECO:0000256" key="4">
    <source>
        <dbReference type="ARBA" id="ARBA00022737"/>
    </source>
</evidence>
<keyword evidence="6" id="KW-0449">Lipoprotein</keyword>
<proteinExistence type="inferred from homology"/>
<dbReference type="InterPro" id="IPR028846">
    <property type="entry name" value="Recoverin"/>
</dbReference>
<protein>
    <submittedName>
        <fullName evidence="8">Calcium binding protein</fullName>
    </submittedName>
</protein>
<evidence type="ECO:0000313" key="8">
    <source>
        <dbReference type="EMBL" id="KAJ3426389.1"/>
    </source>
</evidence>
<feature type="domain" description="EF-hand" evidence="7">
    <location>
        <begin position="154"/>
        <end position="189"/>
    </location>
</feature>
<name>A0AAV7YA78_9EUKA</name>
<evidence type="ECO:0000313" key="9">
    <source>
        <dbReference type="Proteomes" id="UP001146793"/>
    </source>
</evidence>
<keyword evidence="5" id="KW-0106">Calcium</keyword>
<dbReference type="InterPro" id="IPR002048">
    <property type="entry name" value="EF_hand_dom"/>
</dbReference>
<dbReference type="SMART" id="SM00054">
    <property type="entry name" value="EFh"/>
    <property type="match status" value="3"/>
</dbReference>
<dbReference type="PROSITE" id="PS50222">
    <property type="entry name" value="EF_HAND_2"/>
    <property type="match status" value="2"/>
</dbReference>
<comment type="similarity">
    <text evidence="1">Belongs to the recoverin family.</text>
</comment>
<gene>
    <name evidence="8" type="ORF">M0812_28843</name>
</gene>
<dbReference type="GO" id="GO:0005509">
    <property type="term" value="F:calcium ion binding"/>
    <property type="evidence" value="ECO:0007669"/>
    <property type="project" value="InterPro"/>
</dbReference>
<dbReference type="Gene3D" id="1.10.238.10">
    <property type="entry name" value="EF-hand"/>
    <property type="match status" value="1"/>
</dbReference>
<dbReference type="PROSITE" id="PS00018">
    <property type="entry name" value="EF_HAND_1"/>
    <property type="match status" value="2"/>
</dbReference>
<comment type="caution">
    <text evidence="8">The sequence shown here is derived from an EMBL/GenBank/DDBJ whole genome shotgun (WGS) entry which is preliminary data.</text>
</comment>
<evidence type="ECO:0000256" key="6">
    <source>
        <dbReference type="ARBA" id="ARBA00023288"/>
    </source>
</evidence>
<keyword evidence="2" id="KW-0519">Myristate</keyword>
<dbReference type="EMBL" id="JANTQA010000070">
    <property type="protein sequence ID" value="KAJ3426389.1"/>
    <property type="molecule type" value="Genomic_DNA"/>
</dbReference>
<accession>A0AAV7YA78</accession>
<dbReference type="Pfam" id="PF13499">
    <property type="entry name" value="EF-hand_7"/>
    <property type="match status" value="1"/>
</dbReference>
<dbReference type="Proteomes" id="UP001146793">
    <property type="component" value="Unassembled WGS sequence"/>
</dbReference>
<dbReference type="PANTHER" id="PTHR23055:SF178">
    <property type="entry name" value="NEUROCALCIN HOMOLOG"/>
    <property type="match status" value="1"/>
</dbReference>
<reference evidence="8" key="1">
    <citation type="submission" date="2022-08" db="EMBL/GenBank/DDBJ databases">
        <title>Novel sulphate-reducing endosymbionts in the free-living metamonad Anaeramoeba.</title>
        <authorList>
            <person name="Jerlstrom-Hultqvist J."/>
            <person name="Cepicka I."/>
            <person name="Gallot-Lavallee L."/>
            <person name="Salas-Leiva D."/>
            <person name="Curtis B.A."/>
            <person name="Zahonova K."/>
            <person name="Pipaliya S."/>
            <person name="Dacks J."/>
            <person name="Roger A.J."/>
        </authorList>
    </citation>
    <scope>NUCLEOTIDE SEQUENCE</scope>
    <source>
        <strain evidence="8">Busselton2</strain>
    </source>
</reference>
<dbReference type="InterPro" id="IPR011992">
    <property type="entry name" value="EF-hand-dom_pair"/>
</dbReference>
<feature type="domain" description="EF-hand" evidence="7">
    <location>
        <begin position="78"/>
        <end position="113"/>
    </location>
</feature>
<dbReference type="SUPFAM" id="SSF47473">
    <property type="entry name" value="EF-hand"/>
    <property type="match status" value="1"/>
</dbReference>
<evidence type="ECO:0000256" key="5">
    <source>
        <dbReference type="ARBA" id="ARBA00022837"/>
    </source>
</evidence>
<evidence type="ECO:0000256" key="1">
    <source>
        <dbReference type="ARBA" id="ARBA00006049"/>
    </source>
</evidence>
<dbReference type="InterPro" id="IPR018247">
    <property type="entry name" value="EF_Hand_1_Ca_BS"/>
</dbReference>
<dbReference type="PRINTS" id="PR00450">
    <property type="entry name" value="RECOVERIN"/>
</dbReference>
<evidence type="ECO:0000256" key="3">
    <source>
        <dbReference type="ARBA" id="ARBA00022723"/>
    </source>
</evidence>
<sequence length="212" mass="23987">MSFKLTKKQIKTLKQKIQKLHPKKKPEKCHLGPSDFEMLFDLDTEGATTLCNAFDLDGNQTVEWKELIGGLAILSSAPIEDKAEFLFNTWDLDGNGILDRDEVEQMLTSIVTIAGTVALCDQFEQVKSQMGTDFDKTNFEHRKKIRKTMKVKGDLSTVVDEFFEKVNTDNTGEISLEQFQKYCKKDPMSITTFEDKIAVLTQGQGNEGCVIF</sequence>
<keyword evidence="4" id="KW-0677">Repeat</keyword>
<organism evidence="8 9">
    <name type="scientific">Anaeramoeba flamelloides</name>
    <dbReference type="NCBI Taxonomy" id="1746091"/>
    <lineage>
        <taxon>Eukaryota</taxon>
        <taxon>Metamonada</taxon>
        <taxon>Anaeramoebidae</taxon>
        <taxon>Anaeramoeba</taxon>
    </lineage>
</organism>
<dbReference type="AlphaFoldDB" id="A0AAV7YA78"/>
<keyword evidence="3" id="KW-0479">Metal-binding</keyword>
<dbReference type="PANTHER" id="PTHR23055">
    <property type="entry name" value="CALCIUM BINDING PROTEINS"/>
    <property type="match status" value="1"/>
</dbReference>
<evidence type="ECO:0000259" key="7">
    <source>
        <dbReference type="PROSITE" id="PS50222"/>
    </source>
</evidence>